<dbReference type="SUPFAM" id="SSF52172">
    <property type="entry name" value="CheY-like"/>
    <property type="match status" value="1"/>
</dbReference>
<sequence length="168" mass="19299">MNSILQLRRILIVAPGGAFLQQATQAFQELGFQNIEAAHSVESAFHLLEVEPFDWIFTPIDLDGKIYTFQLLSVIRKTPVLGKVKVSILANRDTMKAVGRCFELGALSYHNILLNKNNLQNEVSGILERMKHLNHDYRLVAADYIRLYLDEMEHFRDLEAFELALIRE</sequence>
<organism evidence="3 4">
    <name type="scientific">Pseudobacteriovorax antillogorgiicola</name>
    <dbReference type="NCBI Taxonomy" id="1513793"/>
    <lineage>
        <taxon>Bacteria</taxon>
        <taxon>Pseudomonadati</taxon>
        <taxon>Bdellovibrionota</taxon>
        <taxon>Oligoflexia</taxon>
        <taxon>Oligoflexales</taxon>
        <taxon>Pseudobacteriovoracaceae</taxon>
        <taxon>Pseudobacteriovorax</taxon>
    </lineage>
</organism>
<name>A0A1Y6CIV6_9BACT</name>
<evidence type="ECO:0000313" key="4">
    <source>
        <dbReference type="Proteomes" id="UP000192907"/>
    </source>
</evidence>
<dbReference type="EMBL" id="FWZT01000024">
    <property type="protein sequence ID" value="SMF68798.1"/>
    <property type="molecule type" value="Genomic_DNA"/>
</dbReference>
<dbReference type="RefSeq" id="WP_132323901.1">
    <property type="nucleotide sequence ID" value="NZ_FWZT01000024.1"/>
</dbReference>
<dbReference type="STRING" id="1513793.SAMN06296036_12465"/>
<accession>A0A1Y6CIV6</accession>
<feature type="domain" description="Response regulatory" evidence="2">
    <location>
        <begin position="9"/>
        <end position="127"/>
    </location>
</feature>
<reference evidence="4" key="1">
    <citation type="submission" date="2017-04" db="EMBL/GenBank/DDBJ databases">
        <authorList>
            <person name="Varghese N."/>
            <person name="Submissions S."/>
        </authorList>
    </citation>
    <scope>NUCLEOTIDE SEQUENCE [LARGE SCALE GENOMIC DNA]</scope>
    <source>
        <strain evidence="4">RKEM611</strain>
    </source>
</reference>
<proteinExistence type="predicted"/>
<comment type="caution">
    <text evidence="1">Lacks conserved residue(s) required for the propagation of feature annotation.</text>
</comment>
<dbReference type="Gene3D" id="3.40.50.2300">
    <property type="match status" value="1"/>
</dbReference>
<dbReference type="InterPro" id="IPR001789">
    <property type="entry name" value="Sig_transdc_resp-reg_receiver"/>
</dbReference>
<evidence type="ECO:0000259" key="2">
    <source>
        <dbReference type="PROSITE" id="PS50110"/>
    </source>
</evidence>
<dbReference type="PROSITE" id="PS50110">
    <property type="entry name" value="RESPONSE_REGULATORY"/>
    <property type="match status" value="1"/>
</dbReference>
<evidence type="ECO:0000313" key="3">
    <source>
        <dbReference type="EMBL" id="SMF68798.1"/>
    </source>
</evidence>
<evidence type="ECO:0000256" key="1">
    <source>
        <dbReference type="PROSITE-ProRule" id="PRU00169"/>
    </source>
</evidence>
<protein>
    <submittedName>
        <fullName evidence="3">Response regulator receiver domain-containing protein</fullName>
    </submittedName>
</protein>
<gene>
    <name evidence="3" type="ORF">SAMN06296036_12465</name>
</gene>
<dbReference type="Proteomes" id="UP000192907">
    <property type="component" value="Unassembled WGS sequence"/>
</dbReference>
<dbReference type="InterPro" id="IPR011006">
    <property type="entry name" value="CheY-like_superfamily"/>
</dbReference>
<keyword evidence="4" id="KW-1185">Reference proteome</keyword>
<dbReference type="AlphaFoldDB" id="A0A1Y6CIV6"/>
<dbReference type="GO" id="GO:0000160">
    <property type="term" value="P:phosphorelay signal transduction system"/>
    <property type="evidence" value="ECO:0007669"/>
    <property type="project" value="InterPro"/>
</dbReference>